<dbReference type="GO" id="GO:0005524">
    <property type="term" value="F:ATP binding"/>
    <property type="evidence" value="ECO:0007669"/>
    <property type="project" value="InterPro"/>
</dbReference>
<comment type="caution">
    <text evidence="6">The sequence shown here is derived from an EMBL/GenBank/DDBJ whole genome shotgun (WGS) entry which is preliminary data.</text>
</comment>
<dbReference type="AlphaFoldDB" id="A0A2P4Z6K2"/>
<dbReference type="SUPFAM" id="SSF47661">
    <property type="entry name" value="t-snare proteins"/>
    <property type="match status" value="1"/>
</dbReference>
<dbReference type="PROSITE" id="PS51668">
    <property type="entry name" value="TSAA_2"/>
    <property type="match status" value="1"/>
</dbReference>
<dbReference type="Gene3D" id="2.40.30.70">
    <property type="entry name" value="YaeB-like"/>
    <property type="match status" value="1"/>
</dbReference>
<dbReference type="PROSITE" id="PS50192">
    <property type="entry name" value="T_SNARE"/>
    <property type="match status" value="1"/>
</dbReference>
<keyword evidence="3" id="KW-0812">Transmembrane</keyword>
<reference evidence="6 7" key="1">
    <citation type="submission" date="2014-04" db="EMBL/GenBank/DDBJ databases">
        <title>Comparative Genomics of Cryptosporidium Species.</title>
        <authorList>
            <person name="Silva J.C."/>
            <person name="Su Q."/>
            <person name="Chalmers R."/>
            <person name="Chibucos M.C."/>
            <person name="Elwin K."/>
            <person name="Godinez A."/>
            <person name="Guo F."/>
            <person name="Huynh K."/>
            <person name="Orvis J."/>
            <person name="Ott S."/>
            <person name="Sadzewicz L."/>
            <person name="Sengamalay N."/>
            <person name="Shetty A."/>
            <person name="Sun M."/>
            <person name="Tallon L."/>
            <person name="Xiao L."/>
            <person name="Zhang H."/>
            <person name="Fraser C.M."/>
            <person name="Zhu G."/>
            <person name="Kissinger J."/>
            <person name="Widmer G."/>
        </authorList>
    </citation>
    <scope>NUCLEOTIDE SEQUENCE [LARGE SCALE GENOMIC DNA]</scope>
    <source>
        <strain evidence="6 7">UKMEL1</strain>
    </source>
</reference>
<evidence type="ECO:0008006" key="8">
    <source>
        <dbReference type="Google" id="ProtNLM"/>
    </source>
</evidence>
<evidence type="ECO:0000259" key="5">
    <source>
        <dbReference type="PROSITE" id="PS51668"/>
    </source>
</evidence>
<evidence type="ECO:0000259" key="4">
    <source>
        <dbReference type="PROSITE" id="PS50192"/>
    </source>
</evidence>
<feature type="domain" description="T-SNARE coiled-coil homology" evidence="4">
    <location>
        <begin position="670"/>
        <end position="724"/>
    </location>
</feature>
<dbReference type="SMART" id="SM00397">
    <property type="entry name" value="t_SNARE"/>
    <property type="match status" value="1"/>
</dbReference>
<dbReference type="InterPro" id="IPR036695">
    <property type="entry name" value="Arg-tRNA-synth_N_sf"/>
</dbReference>
<dbReference type="GO" id="GO:0016020">
    <property type="term" value="C:membrane"/>
    <property type="evidence" value="ECO:0007669"/>
    <property type="project" value="InterPro"/>
</dbReference>
<dbReference type="SUPFAM" id="SSF118196">
    <property type="entry name" value="YaeB-like"/>
    <property type="match status" value="1"/>
</dbReference>
<dbReference type="GO" id="GO:0006420">
    <property type="term" value="P:arginyl-tRNA aminoacylation"/>
    <property type="evidence" value="ECO:0007669"/>
    <property type="project" value="InterPro"/>
</dbReference>
<feature type="transmembrane region" description="Helical" evidence="3">
    <location>
        <begin position="18"/>
        <end position="36"/>
    </location>
</feature>
<dbReference type="GO" id="GO:0004814">
    <property type="term" value="F:arginine-tRNA ligase activity"/>
    <property type="evidence" value="ECO:0007669"/>
    <property type="project" value="InterPro"/>
</dbReference>
<sequence length="757" mass="88087">MEGKIKDQLPYFGYGKKVVSILLFLIFVWIYGLFHFETSSKSKTRVYWIAELNLKIPSNIVLNDQIRLVTPKRREYGDLTTNIIIKLERWLKFECSADEFELKKENLSADLLSEKLIEKIVAIIINDFKQEEDSDIYLFKANSNSNSAEIRFKIENRSRGFINFHILSDICSKKIVEDLIVTKNEIQFFPVRTIGYCYSCWTEKFGIPRQSALVPSSRGVIQLLPEFNSDFIYGLDEFSHLWIIFIFDDIPQNIAINSKIRPPRMNGKSTGVYSTRTPHRVNRIGISNVKIESISGNRIYISGLDLLNGTPIIDIKPYHICDIIDKEELLCPRWVVDNIEGEFKVSIPNEILDKLDKITEKSKLLSQEKIKMHEKKLNELRSFGGKWPFIFFKSRTEFLQTVTQSLSYDVRCRQRKINEHGGMYQIRIDSFEIHYKIDEELNMVKLTNLDLIVAFRTEYKKRVDLFGLFNHNRSSSINKDKSDNAIIEMKSNTLPPFWVDLHLEAQEELIRAKELISLLQKTQQKRLMCVLKDDTMRLSEIEVDSLTYSICKLFKRIENLAQSISNSPAESKENLPCNTSLINYMILRKNAEISIANELNPLSQQFKCIQKNYMSELQKNYIKHLDGVKTNFEDSVSGEPEFTKTSYSCFQENNQGKEFIFKDANSFNIEEITKITRSIAELNSIFKEISSMVVEQGSLIDRIDFNIDNALLRVENAYQQISKAEKSMKNKIFSKLINFLIVFILAEILIIFLKLLF</sequence>
<dbReference type="PANTHER" id="PTHR12818">
    <property type="entry name" value="TRNA (ADENINE(37)-N6)-METHYLTRANSFERASE"/>
    <property type="match status" value="1"/>
</dbReference>
<evidence type="ECO:0000313" key="6">
    <source>
        <dbReference type="EMBL" id="POM85680.1"/>
    </source>
</evidence>
<dbReference type="OrthoDB" id="10251371at2759"/>
<accession>A0A2P4Z6K2</accession>
<dbReference type="InterPro" id="IPR000727">
    <property type="entry name" value="T_SNARE_dom"/>
</dbReference>
<dbReference type="GO" id="GO:0005737">
    <property type="term" value="C:cytoplasm"/>
    <property type="evidence" value="ECO:0007669"/>
    <property type="project" value="InterPro"/>
</dbReference>
<dbReference type="CDD" id="cd09281">
    <property type="entry name" value="UPF0066"/>
    <property type="match status" value="1"/>
</dbReference>
<dbReference type="InterPro" id="IPR040372">
    <property type="entry name" value="YaeB-like"/>
</dbReference>
<evidence type="ECO:0000256" key="2">
    <source>
        <dbReference type="ARBA" id="ARBA00033753"/>
    </source>
</evidence>
<keyword evidence="3" id="KW-1133">Transmembrane helix</keyword>
<keyword evidence="3" id="KW-0472">Membrane</keyword>
<name>A0A2P4Z6K2_9CRYT</name>
<gene>
    <name evidence="6" type="ORF">CmeUKMEL1_18630</name>
</gene>
<dbReference type="GO" id="GO:0016192">
    <property type="term" value="P:vesicle-mediated transport"/>
    <property type="evidence" value="ECO:0007669"/>
    <property type="project" value="InterPro"/>
</dbReference>
<organism evidence="6 7">
    <name type="scientific">Cryptosporidium meleagridis</name>
    <dbReference type="NCBI Taxonomy" id="93969"/>
    <lineage>
        <taxon>Eukaryota</taxon>
        <taxon>Sar</taxon>
        <taxon>Alveolata</taxon>
        <taxon>Apicomplexa</taxon>
        <taxon>Conoidasida</taxon>
        <taxon>Coccidia</taxon>
        <taxon>Eucoccidiorida</taxon>
        <taxon>Eimeriorina</taxon>
        <taxon>Cryptosporidiidae</taxon>
        <taxon>Cryptosporidium</taxon>
    </lineage>
</organism>
<proteinExistence type="inferred from homology"/>
<protein>
    <recommendedName>
        <fullName evidence="8">t-SNARE coiled-coil homology domain-containing protein</fullName>
    </recommendedName>
</protein>
<dbReference type="EMBL" id="JIBK01000055">
    <property type="protein sequence ID" value="POM85680.1"/>
    <property type="molecule type" value="Genomic_DNA"/>
</dbReference>
<dbReference type="InterPro" id="IPR023370">
    <property type="entry name" value="TrmO-like_N"/>
</dbReference>
<dbReference type="VEuPathDB" id="CryptoDB:CmeUKMEL1_18630"/>
<keyword evidence="7" id="KW-1185">Reference proteome</keyword>
<evidence type="ECO:0000256" key="3">
    <source>
        <dbReference type="SAM" id="Phobius"/>
    </source>
</evidence>
<dbReference type="InterPro" id="IPR010989">
    <property type="entry name" value="SNARE"/>
</dbReference>
<keyword evidence="1" id="KW-0949">S-adenosyl-L-methionine</keyword>
<dbReference type="Gene3D" id="1.20.58.70">
    <property type="match status" value="1"/>
</dbReference>
<dbReference type="PANTHER" id="PTHR12818:SF0">
    <property type="entry name" value="TRNA (ADENINE(37)-N6)-METHYLTRANSFERASE"/>
    <property type="match status" value="1"/>
</dbReference>
<feature type="domain" description="TsaA-like" evidence="5">
    <location>
        <begin position="191"/>
        <end position="327"/>
    </location>
</feature>
<dbReference type="Pfam" id="PF01980">
    <property type="entry name" value="TrmO_N"/>
    <property type="match status" value="1"/>
</dbReference>
<dbReference type="NCBIfam" id="TIGR00104">
    <property type="entry name" value="tRNA_TsaA"/>
    <property type="match status" value="1"/>
</dbReference>
<dbReference type="Gene3D" id="3.30.1360.70">
    <property type="entry name" value="Arginyl tRNA synthetase N-terminal domain"/>
    <property type="match status" value="1"/>
</dbReference>
<evidence type="ECO:0000256" key="1">
    <source>
        <dbReference type="ARBA" id="ARBA00022691"/>
    </source>
</evidence>
<comment type="similarity">
    <text evidence="2">Belongs to the tRNA methyltransferase O family.</text>
</comment>
<dbReference type="InterPro" id="IPR036413">
    <property type="entry name" value="YaeB-like_sf"/>
</dbReference>
<dbReference type="Pfam" id="PF05739">
    <property type="entry name" value="SNARE"/>
    <property type="match status" value="1"/>
</dbReference>
<evidence type="ECO:0000313" key="7">
    <source>
        <dbReference type="Proteomes" id="UP000236928"/>
    </source>
</evidence>
<dbReference type="Proteomes" id="UP000236928">
    <property type="component" value="Unassembled WGS sequence"/>
</dbReference>
<dbReference type="InterPro" id="IPR036414">
    <property type="entry name" value="YaeB_N_sf"/>
</dbReference>
<feature type="transmembrane region" description="Helical" evidence="3">
    <location>
        <begin position="736"/>
        <end position="756"/>
    </location>
</feature>
<dbReference type="CDD" id="cd15845">
    <property type="entry name" value="SNARE_syntaxin16"/>
    <property type="match status" value="1"/>
</dbReference>